<dbReference type="EMBL" id="PFDW01000042">
    <property type="protein sequence ID" value="PJE58227.1"/>
    <property type="molecule type" value="Genomic_DNA"/>
</dbReference>
<comment type="caution">
    <text evidence="4">The sequence shown here is derived from an EMBL/GenBank/DDBJ whole genome shotgun (WGS) entry which is preliminary data.</text>
</comment>
<dbReference type="Gene3D" id="3.40.630.190">
    <property type="entry name" value="LCP protein"/>
    <property type="match status" value="1"/>
</dbReference>
<reference evidence="5" key="1">
    <citation type="submission" date="2017-09" db="EMBL/GenBank/DDBJ databases">
        <title>Depth-based differentiation of microbial function through sediment-hosted aquifers and enrichment of novel symbionts in the deep terrestrial subsurface.</title>
        <authorList>
            <person name="Probst A.J."/>
            <person name="Ladd B."/>
            <person name="Jarett J.K."/>
            <person name="Geller-Mcgrath D.E."/>
            <person name="Sieber C.M.K."/>
            <person name="Emerson J.B."/>
            <person name="Anantharaman K."/>
            <person name="Thomas B.C."/>
            <person name="Malmstrom R."/>
            <person name="Stieglmeier M."/>
            <person name="Klingl A."/>
            <person name="Woyke T."/>
            <person name="Ryan C.M."/>
            <person name="Banfield J.F."/>
        </authorList>
    </citation>
    <scope>NUCLEOTIDE SEQUENCE [LARGE SCALE GENOMIC DNA]</scope>
</reference>
<evidence type="ECO:0000256" key="2">
    <source>
        <dbReference type="SAM" id="Phobius"/>
    </source>
</evidence>
<dbReference type="PANTHER" id="PTHR33392">
    <property type="entry name" value="POLYISOPRENYL-TEICHOIC ACID--PEPTIDOGLYCAN TEICHOIC ACID TRANSFERASE TAGU"/>
    <property type="match status" value="1"/>
</dbReference>
<feature type="domain" description="Cell envelope-related transcriptional attenuator" evidence="3">
    <location>
        <begin position="89"/>
        <end position="241"/>
    </location>
</feature>
<dbReference type="AlphaFoldDB" id="A0A2M8KE79"/>
<evidence type="ECO:0000313" key="4">
    <source>
        <dbReference type="EMBL" id="PJE58227.1"/>
    </source>
</evidence>
<comment type="similarity">
    <text evidence="1">Belongs to the LytR/CpsA/Psr (LCP) family.</text>
</comment>
<evidence type="ECO:0000256" key="1">
    <source>
        <dbReference type="ARBA" id="ARBA00006068"/>
    </source>
</evidence>
<sequence>MNYRFKQFLLYIANGLLIVAIVFTTGKLLNTTRVFSQAGMNWSISGVLSTLSASVITTQSINDTVSDNDVQNILILGIAGPGNSAPNLTDTIILASLDKKHKTSSLISFPRDLWVKIPGKQYSTKLNSLYQMDMNNLSIIKSAIENISGQKINNYLRVNLSTTQEIIEKIGGATIDVKTDIYDSGYPGPNNSYETLSLKKGVQKLDGATAIKYMRTRNQDNDFERSARQQQVIKAVAEKVLSLNPVWHFITYFNILNTLHDNLYTDLSIFDLKNLWSAVYNIDPSNLATYTLNNTDQENLLKVSSRDLGENTASIVIPKAGENDYTEFHSFINNILKK</sequence>
<name>A0A2M8KE79_9BACT</name>
<dbReference type="InterPro" id="IPR050922">
    <property type="entry name" value="LytR/CpsA/Psr_CW_biosynth"/>
</dbReference>
<protein>
    <recommendedName>
        <fullName evidence="3">Cell envelope-related transcriptional attenuator domain-containing protein</fullName>
    </recommendedName>
</protein>
<dbReference type="Pfam" id="PF03816">
    <property type="entry name" value="LytR_cpsA_psr"/>
    <property type="match status" value="1"/>
</dbReference>
<evidence type="ECO:0000259" key="3">
    <source>
        <dbReference type="Pfam" id="PF03816"/>
    </source>
</evidence>
<keyword evidence="2" id="KW-0472">Membrane</keyword>
<proteinExistence type="inferred from homology"/>
<dbReference type="NCBIfam" id="TIGR00350">
    <property type="entry name" value="lytR_cpsA_psr"/>
    <property type="match status" value="1"/>
</dbReference>
<feature type="transmembrane region" description="Helical" evidence="2">
    <location>
        <begin position="9"/>
        <end position="29"/>
    </location>
</feature>
<keyword evidence="2" id="KW-0812">Transmembrane</keyword>
<accession>A0A2M8KE79</accession>
<keyword evidence="2" id="KW-1133">Transmembrane helix</keyword>
<dbReference type="PANTHER" id="PTHR33392:SF6">
    <property type="entry name" value="POLYISOPRENYL-TEICHOIC ACID--PEPTIDOGLYCAN TEICHOIC ACID TRANSFERASE TAGU"/>
    <property type="match status" value="1"/>
</dbReference>
<dbReference type="Proteomes" id="UP000231450">
    <property type="component" value="Unassembled WGS sequence"/>
</dbReference>
<organism evidence="4 5">
    <name type="scientific">Candidatus Portnoybacteria bacterium CG10_big_fil_rev_8_21_14_0_10_36_7</name>
    <dbReference type="NCBI Taxonomy" id="1974812"/>
    <lineage>
        <taxon>Bacteria</taxon>
        <taxon>Candidatus Portnoyibacteriota</taxon>
    </lineage>
</organism>
<gene>
    <name evidence="4" type="ORF">COU81_01870</name>
</gene>
<dbReference type="InterPro" id="IPR004474">
    <property type="entry name" value="LytR_CpsA_psr"/>
</dbReference>
<evidence type="ECO:0000313" key="5">
    <source>
        <dbReference type="Proteomes" id="UP000231450"/>
    </source>
</evidence>